<keyword evidence="3" id="KW-1185">Reference proteome</keyword>
<evidence type="ECO:0000259" key="1">
    <source>
        <dbReference type="Pfam" id="PF13456"/>
    </source>
</evidence>
<dbReference type="Proteomes" id="UP000436088">
    <property type="component" value="Unassembled WGS sequence"/>
</dbReference>
<dbReference type="EMBL" id="VEPZ02001370">
    <property type="protein sequence ID" value="KAE8676972.1"/>
    <property type="molecule type" value="Genomic_DNA"/>
</dbReference>
<dbReference type="PANTHER" id="PTHR47723:SF13">
    <property type="entry name" value="PUTATIVE-RELATED"/>
    <property type="match status" value="1"/>
</dbReference>
<accession>A0A6A2XN85</accession>
<gene>
    <name evidence="2" type="ORF">F3Y22_tig00111565pilonHSYRG00006</name>
</gene>
<evidence type="ECO:0000313" key="2">
    <source>
        <dbReference type="EMBL" id="KAE8676972.1"/>
    </source>
</evidence>
<dbReference type="InterPro" id="IPR002156">
    <property type="entry name" value="RNaseH_domain"/>
</dbReference>
<feature type="domain" description="RNase H type-1" evidence="1">
    <location>
        <begin position="19"/>
        <end position="121"/>
    </location>
</feature>
<dbReference type="InterPro" id="IPR012337">
    <property type="entry name" value="RNaseH-like_sf"/>
</dbReference>
<dbReference type="AlphaFoldDB" id="A0A6A2XN85"/>
<dbReference type="Gene3D" id="3.30.420.10">
    <property type="entry name" value="Ribonuclease H-like superfamily/Ribonuclease H"/>
    <property type="match status" value="1"/>
</dbReference>
<protein>
    <recommendedName>
        <fullName evidence="1">RNase H type-1 domain-containing protein</fullName>
    </recommendedName>
</protein>
<organism evidence="2 3">
    <name type="scientific">Hibiscus syriacus</name>
    <name type="common">Rose of Sharon</name>
    <dbReference type="NCBI Taxonomy" id="106335"/>
    <lineage>
        <taxon>Eukaryota</taxon>
        <taxon>Viridiplantae</taxon>
        <taxon>Streptophyta</taxon>
        <taxon>Embryophyta</taxon>
        <taxon>Tracheophyta</taxon>
        <taxon>Spermatophyta</taxon>
        <taxon>Magnoliopsida</taxon>
        <taxon>eudicotyledons</taxon>
        <taxon>Gunneridae</taxon>
        <taxon>Pentapetalae</taxon>
        <taxon>rosids</taxon>
        <taxon>malvids</taxon>
        <taxon>Malvales</taxon>
        <taxon>Malvaceae</taxon>
        <taxon>Malvoideae</taxon>
        <taxon>Hibiscus</taxon>
    </lineage>
</organism>
<proteinExistence type="predicted"/>
<dbReference type="SUPFAM" id="SSF53098">
    <property type="entry name" value="Ribonuclease H-like"/>
    <property type="match status" value="1"/>
</dbReference>
<reference evidence="2" key="1">
    <citation type="submission" date="2019-09" db="EMBL/GenBank/DDBJ databases">
        <title>Draft genome information of white flower Hibiscus syriacus.</title>
        <authorList>
            <person name="Kim Y.-M."/>
        </authorList>
    </citation>
    <scope>NUCLEOTIDE SEQUENCE [LARGE SCALE GENOMIC DNA]</scope>
    <source>
        <strain evidence="2">YM2019G1</strain>
    </source>
</reference>
<dbReference type="GO" id="GO:0004523">
    <property type="term" value="F:RNA-DNA hybrid ribonuclease activity"/>
    <property type="evidence" value="ECO:0007669"/>
    <property type="project" value="InterPro"/>
</dbReference>
<dbReference type="InterPro" id="IPR036397">
    <property type="entry name" value="RNaseH_sf"/>
</dbReference>
<comment type="caution">
    <text evidence="2">The sequence shown here is derived from an EMBL/GenBank/DDBJ whole genome shotgun (WGS) entry which is preliminary data.</text>
</comment>
<dbReference type="Pfam" id="PF13456">
    <property type="entry name" value="RVT_3"/>
    <property type="match status" value="1"/>
</dbReference>
<evidence type="ECO:0000313" key="3">
    <source>
        <dbReference type="Proteomes" id="UP000436088"/>
    </source>
</evidence>
<sequence>MVSWVAQGIWQQQQQEFCVTNGAWLFGFSRSLGVCSVLNAELWEIHTVLAHAWEFGTRQIIMESDSANCAMTVQLINQTTKGDAGNTIVVLIRELLNRSWVSKVNHISREMNRVADRLASMTRGQPIGVQLHHDVPLEIAALVAEEKNPSN</sequence>
<dbReference type="InterPro" id="IPR044730">
    <property type="entry name" value="RNase_H-like_dom_plant"/>
</dbReference>
<dbReference type="InterPro" id="IPR053151">
    <property type="entry name" value="RNase_H-like"/>
</dbReference>
<dbReference type="GO" id="GO:0003676">
    <property type="term" value="F:nucleic acid binding"/>
    <property type="evidence" value="ECO:0007669"/>
    <property type="project" value="InterPro"/>
</dbReference>
<name>A0A6A2XN85_HIBSY</name>
<dbReference type="PANTHER" id="PTHR47723">
    <property type="entry name" value="OS05G0353850 PROTEIN"/>
    <property type="match status" value="1"/>
</dbReference>
<dbReference type="CDD" id="cd06222">
    <property type="entry name" value="RNase_H_like"/>
    <property type="match status" value="1"/>
</dbReference>